<dbReference type="EMBL" id="GBXM01057958">
    <property type="protein sequence ID" value="JAH50619.1"/>
    <property type="molecule type" value="Transcribed_RNA"/>
</dbReference>
<accession>A0A0E9TA82</accession>
<proteinExistence type="predicted"/>
<sequence>MINCPTTRRFNSIIFTEGGRHRQANTLYCAP</sequence>
<evidence type="ECO:0000313" key="1">
    <source>
        <dbReference type="EMBL" id="JAH50619.1"/>
    </source>
</evidence>
<reference evidence="1" key="1">
    <citation type="submission" date="2014-11" db="EMBL/GenBank/DDBJ databases">
        <authorList>
            <person name="Amaro Gonzalez C."/>
        </authorList>
    </citation>
    <scope>NUCLEOTIDE SEQUENCE</scope>
</reference>
<protein>
    <submittedName>
        <fullName evidence="1">Uncharacterized protein</fullName>
    </submittedName>
</protein>
<dbReference type="AlphaFoldDB" id="A0A0E9TA82"/>
<name>A0A0E9TA82_ANGAN</name>
<reference evidence="1" key="2">
    <citation type="journal article" date="2015" name="Fish Shellfish Immunol.">
        <title>Early steps in the European eel (Anguilla anguilla)-Vibrio vulnificus interaction in the gills: Role of the RtxA13 toxin.</title>
        <authorList>
            <person name="Callol A."/>
            <person name="Pajuelo D."/>
            <person name="Ebbesson L."/>
            <person name="Teles M."/>
            <person name="MacKenzie S."/>
            <person name="Amaro C."/>
        </authorList>
    </citation>
    <scope>NUCLEOTIDE SEQUENCE</scope>
</reference>
<organism evidence="1">
    <name type="scientific">Anguilla anguilla</name>
    <name type="common">European freshwater eel</name>
    <name type="synonym">Muraena anguilla</name>
    <dbReference type="NCBI Taxonomy" id="7936"/>
    <lineage>
        <taxon>Eukaryota</taxon>
        <taxon>Metazoa</taxon>
        <taxon>Chordata</taxon>
        <taxon>Craniata</taxon>
        <taxon>Vertebrata</taxon>
        <taxon>Euteleostomi</taxon>
        <taxon>Actinopterygii</taxon>
        <taxon>Neopterygii</taxon>
        <taxon>Teleostei</taxon>
        <taxon>Anguilliformes</taxon>
        <taxon>Anguillidae</taxon>
        <taxon>Anguilla</taxon>
    </lineage>
</organism>